<reference evidence="3" key="1">
    <citation type="submission" date="2016-10" db="EMBL/GenBank/DDBJ databases">
        <authorList>
            <person name="Varghese N."/>
            <person name="Submissions S."/>
        </authorList>
    </citation>
    <scope>NUCLEOTIDE SEQUENCE [LARGE SCALE GENOMIC DNA]</scope>
    <source>
        <strain evidence="3">XBD2006</strain>
    </source>
</reference>
<accession>A0A1G5E9T7</accession>
<dbReference type="AlphaFoldDB" id="A0A1G5E9T7"/>
<feature type="transmembrane region" description="Helical" evidence="1">
    <location>
        <begin position="102"/>
        <end position="124"/>
    </location>
</feature>
<feature type="transmembrane region" description="Helical" evidence="1">
    <location>
        <begin position="64"/>
        <end position="82"/>
    </location>
</feature>
<keyword evidence="1" id="KW-0472">Membrane</keyword>
<proteinExistence type="predicted"/>
<feature type="transmembrane region" description="Helical" evidence="1">
    <location>
        <begin position="225"/>
        <end position="250"/>
    </location>
</feature>
<evidence type="ECO:0000313" key="2">
    <source>
        <dbReference type="EMBL" id="SCY23480.1"/>
    </source>
</evidence>
<organism evidence="2 3">
    <name type="scientific">Butyrivibrio hungatei</name>
    <dbReference type="NCBI Taxonomy" id="185008"/>
    <lineage>
        <taxon>Bacteria</taxon>
        <taxon>Bacillati</taxon>
        <taxon>Bacillota</taxon>
        <taxon>Clostridia</taxon>
        <taxon>Lachnospirales</taxon>
        <taxon>Lachnospiraceae</taxon>
        <taxon>Butyrivibrio</taxon>
    </lineage>
</organism>
<evidence type="ECO:0000313" key="3">
    <source>
        <dbReference type="Proteomes" id="UP000183047"/>
    </source>
</evidence>
<protein>
    <recommendedName>
        <fullName evidence="4">TrbL/VirB6 plasmid conjugal transfer protein</fullName>
    </recommendedName>
</protein>
<evidence type="ECO:0008006" key="4">
    <source>
        <dbReference type="Google" id="ProtNLM"/>
    </source>
</evidence>
<feature type="transmembrane region" description="Helical" evidence="1">
    <location>
        <begin position="256"/>
        <end position="275"/>
    </location>
</feature>
<dbReference type="Proteomes" id="UP000183047">
    <property type="component" value="Unassembled WGS sequence"/>
</dbReference>
<evidence type="ECO:0000256" key="1">
    <source>
        <dbReference type="SAM" id="Phobius"/>
    </source>
</evidence>
<keyword evidence="1" id="KW-1133">Transmembrane helix</keyword>
<name>A0A1G5E9T7_9FIRM</name>
<dbReference type="Pfam" id="PF19478">
    <property type="entry name" value="TrbL_2"/>
    <property type="match status" value="1"/>
</dbReference>
<feature type="transmembrane region" description="Helical" evidence="1">
    <location>
        <begin position="163"/>
        <end position="190"/>
    </location>
</feature>
<dbReference type="RefSeq" id="WP_074462442.1">
    <property type="nucleotide sequence ID" value="NZ_FMUR01000010.1"/>
</dbReference>
<gene>
    <name evidence="2" type="ORF">SAMN02910451_01860</name>
</gene>
<sequence length="288" mass="31494">MDSIIEAIEEWLRGLLVSGIMSNLNNTFNSVNTQVGAIASEVGTTPANFSPAVFNMIKTLSENVIMPIAGILLTFIACYELIQLVISHNNLANFETWIFWKWIFKTFVAVTLITNTMNITMAVFDVAQHVISNAGGIISGSTAIDASTLASMESTLETMEVPALLSIFLQSLIVQFLIYLLSALIFVIVYARMIEIYLMVSLAPIPFATFGNREQSMIGQNYLRSLFALGFQGFLIMVCVGIYAVLIQSVAFSTDIIGSLWGVMGYTVLLAFTLFKTGAVAKSVLHAH</sequence>
<keyword evidence="1" id="KW-0812">Transmembrane</keyword>
<feature type="transmembrane region" description="Helical" evidence="1">
    <location>
        <begin position="130"/>
        <end position="151"/>
    </location>
</feature>
<dbReference type="OrthoDB" id="9805295at2"/>
<dbReference type="EMBL" id="FMUR01000010">
    <property type="protein sequence ID" value="SCY23480.1"/>
    <property type="molecule type" value="Genomic_DNA"/>
</dbReference>
<dbReference type="InterPro" id="IPR045798">
    <property type="entry name" value="TrbL_Firmicutes"/>
</dbReference>
<keyword evidence="3" id="KW-1185">Reference proteome</keyword>